<accession>A0A6A6T128</accession>
<feature type="compositionally biased region" description="Basic and acidic residues" evidence="1">
    <location>
        <begin position="42"/>
        <end position="70"/>
    </location>
</feature>
<evidence type="ECO:0000256" key="1">
    <source>
        <dbReference type="SAM" id="MobiDB-lite"/>
    </source>
</evidence>
<dbReference type="AlphaFoldDB" id="A0A6A6T128"/>
<evidence type="ECO:0000313" key="3">
    <source>
        <dbReference type="Proteomes" id="UP000799324"/>
    </source>
</evidence>
<dbReference type="EMBL" id="MU004381">
    <property type="protein sequence ID" value="KAF2653460.1"/>
    <property type="molecule type" value="Genomic_DNA"/>
</dbReference>
<feature type="region of interest" description="Disordered" evidence="1">
    <location>
        <begin position="29"/>
        <end position="109"/>
    </location>
</feature>
<feature type="compositionally biased region" description="Basic and acidic residues" evidence="1">
    <location>
        <begin position="90"/>
        <end position="108"/>
    </location>
</feature>
<protein>
    <submittedName>
        <fullName evidence="2">Uncharacterized protein</fullName>
    </submittedName>
</protein>
<dbReference type="Proteomes" id="UP000799324">
    <property type="component" value="Unassembled WGS sequence"/>
</dbReference>
<organism evidence="2 3">
    <name type="scientific">Lophiostoma macrostomum CBS 122681</name>
    <dbReference type="NCBI Taxonomy" id="1314788"/>
    <lineage>
        <taxon>Eukaryota</taxon>
        <taxon>Fungi</taxon>
        <taxon>Dikarya</taxon>
        <taxon>Ascomycota</taxon>
        <taxon>Pezizomycotina</taxon>
        <taxon>Dothideomycetes</taxon>
        <taxon>Pleosporomycetidae</taxon>
        <taxon>Pleosporales</taxon>
        <taxon>Lophiostomataceae</taxon>
        <taxon>Lophiostoma</taxon>
    </lineage>
</organism>
<proteinExistence type="predicted"/>
<dbReference type="OrthoDB" id="3796310at2759"/>
<feature type="region of interest" description="Disordered" evidence="1">
    <location>
        <begin position="186"/>
        <end position="210"/>
    </location>
</feature>
<evidence type="ECO:0000313" key="2">
    <source>
        <dbReference type="EMBL" id="KAF2653460.1"/>
    </source>
</evidence>
<name>A0A6A6T128_9PLEO</name>
<reference evidence="2" key="1">
    <citation type="journal article" date="2020" name="Stud. Mycol.">
        <title>101 Dothideomycetes genomes: a test case for predicting lifestyles and emergence of pathogens.</title>
        <authorList>
            <person name="Haridas S."/>
            <person name="Albert R."/>
            <person name="Binder M."/>
            <person name="Bloem J."/>
            <person name="Labutti K."/>
            <person name="Salamov A."/>
            <person name="Andreopoulos B."/>
            <person name="Baker S."/>
            <person name="Barry K."/>
            <person name="Bills G."/>
            <person name="Bluhm B."/>
            <person name="Cannon C."/>
            <person name="Castanera R."/>
            <person name="Culley D."/>
            <person name="Daum C."/>
            <person name="Ezra D."/>
            <person name="Gonzalez J."/>
            <person name="Henrissat B."/>
            <person name="Kuo A."/>
            <person name="Liang C."/>
            <person name="Lipzen A."/>
            <person name="Lutzoni F."/>
            <person name="Magnuson J."/>
            <person name="Mondo S."/>
            <person name="Nolan M."/>
            <person name="Ohm R."/>
            <person name="Pangilinan J."/>
            <person name="Park H.-J."/>
            <person name="Ramirez L."/>
            <person name="Alfaro M."/>
            <person name="Sun H."/>
            <person name="Tritt A."/>
            <person name="Yoshinaga Y."/>
            <person name="Zwiers L.-H."/>
            <person name="Turgeon B."/>
            <person name="Goodwin S."/>
            <person name="Spatafora J."/>
            <person name="Crous P."/>
            <person name="Grigoriev I."/>
        </authorList>
    </citation>
    <scope>NUCLEOTIDE SEQUENCE</scope>
    <source>
        <strain evidence="2">CBS 122681</strain>
    </source>
</reference>
<sequence>MAIAHTISPPYWKFLLDQHLEGFERKENHGVTARVSRPAVSHAEKDAAGRSAHRDASAASHDESSDHTEQQRQVGGEGNASEMASASSRGDLDNESTRSTDTKSKESLPRGTRWLEPVYPIFDNCENNLMLHYPNTYWDMTSMEEPPGPKPQHVIPNPGTPWPPSCLSKNRGRLCEYKRDLTKLPPPVQGLKSLRGMKPKEGDTPGQELWDSNSIQKIGEMTPVQRICYLSIEYDHDALDYERLFVRPPPQRTPKEQLRRWIVEILALRYDINFSGLRDALDSKTPSPDGGIKKKDCPSVLSDTERAQLRHLSAIIGHFLESTRNDEANSGVRRSIAMLHALVFKPAKDLSLEPKHVFQWIGLYVVLTLKSKKTLCSFFKTYQHDLHGFVVPGAVIKKIAPNADVQRLLRKHIDAWPASFSWRRKVAVWRVESEFVGLVEACEGWKGLASVE</sequence>
<gene>
    <name evidence="2" type="ORF">K491DRAFT_718069</name>
</gene>
<keyword evidence="3" id="KW-1185">Reference proteome</keyword>